<evidence type="ECO:0000313" key="4">
    <source>
        <dbReference type="Proteomes" id="UP000078090"/>
    </source>
</evidence>
<evidence type="ECO:0000313" key="3">
    <source>
        <dbReference type="EMBL" id="OAH96395.1"/>
    </source>
</evidence>
<name>A0A177LSA2_METMH</name>
<dbReference type="InterPro" id="IPR025311">
    <property type="entry name" value="DUF4166"/>
</dbReference>
<gene>
    <name evidence="3" type="ORF">A1332_22520</name>
</gene>
<accession>A0A177LSA2</accession>
<keyword evidence="1" id="KW-0812">Transmembrane</keyword>
<reference evidence="3 4" key="1">
    <citation type="submission" date="2016-03" db="EMBL/GenBank/DDBJ databases">
        <authorList>
            <person name="Ploux O."/>
        </authorList>
    </citation>
    <scope>NUCLEOTIDE SEQUENCE [LARGE SCALE GENOMIC DNA]</scope>
    <source>
        <strain evidence="3 4">R-45363</strain>
    </source>
</reference>
<feature type="transmembrane region" description="Helical" evidence="1">
    <location>
        <begin position="43"/>
        <end position="63"/>
    </location>
</feature>
<proteinExistence type="predicted"/>
<evidence type="ECO:0000256" key="1">
    <source>
        <dbReference type="SAM" id="Phobius"/>
    </source>
</evidence>
<dbReference type="RefSeq" id="WP_064010762.1">
    <property type="nucleotide sequence ID" value="NZ_LUUG01000133.1"/>
</dbReference>
<keyword evidence="1" id="KW-1133">Transmembrane helix</keyword>
<dbReference type="Proteomes" id="UP000078090">
    <property type="component" value="Unassembled WGS sequence"/>
</dbReference>
<feature type="domain" description="DUF4166" evidence="2">
    <location>
        <begin position="17"/>
        <end position="190"/>
    </location>
</feature>
<dbReference type="AlphaFoldDB" id="A0A177LSA2"/>
<organism evidence="3 4">
    <name type="scientific">Methylomonas methanica</name>
    <dbReference type="NCBI Taxonomy" id="421"/>
    <lineage>
        <taxon>Bacteria</taxon>
        <taxon>Pseudomonadati</taxon>
        <taxon>Pseudomonadota</taxon>
        <taxon>Gammaproteobacteria</taxon>
        <taxon>Methylococcales</taxon>
        <taxon>Methylococcaceae</taxon>
        <taxon>Methylomonas</taxon>
    </lineage>
</organism>
<protein>
    <recommendedName>
        <fullName evidence="2">DUF4166 domain-containing protein</fullName>
    </recommendedName>
</protein>
<comment type="caution">
    <text evidence="3">The sequence shown here is derived from an EMBL/GenBank/DDBJ whole genome shotgun (WGS) entry which is preliminary data.</text>
</comment>
<evidence type="ECO:0000259" key="2">
    <source>
        <dbReference type="Pfam" id="PF13761"/>
    </source>
</evidence>
<dbReference type="EMBL" id="LUUG01000133">
    <property type="protein sequence ID" value="OAH96395.1"/>
    <property type="molecule type" value="Genomic_DNA"/>
</dbReference>
<dbReference type="Pfam" id="PF13761">
    <property type="entry name" value="DUF4166"/>
    <property type="match status" value="1"/>
</dbReference>
<keyword evidence="1" id="KW-0472">Membrane</keyword>
<sequence length="193" mass="22280">MSVSLMEKVLGDDWQQLPEVIQRHYKISGGQQSRLVGTMEIGYPSYLLPLIWVIHLFGGLLLWRGEAAQAEVDKTANGEWLHWQRTMTYADGKTDCFSSRMSYAADHELIETIGFGFGLRLNVSVQDGKLLYRSNGHFWQCGPLRLNIPDCLLLGSASISERAISEDEFYLDFSIRHPWWGVSYYYRGNFRYR</sequence>